<organism evidence="3 4">
    <name type="scientific">Folsomia candida</name>
    <name type="common">Springtail</name>
    <dbReference type="NCBI Taxonomy" id="158441"/>
    <lineage>
        <taxon>Eukaryota</taxon>
        <taxon>Metazoa</taxon>
        <taxon>Ecdysozoa</taxon>
        <taxon>Arthropoda</taxon>
        <taxon>Hexapoda</taxon>
        <taxon>Collembola</taxon>
        <taxon>Entomobryomorpha</taxon>
        <taxon>Isotomoidea</taxon>
        <taxon>Isotomidae</taxon>
        <taxon>Proisotominae</taxon>
        <taxon>Folsomia</taxon>
    </lineage>
</organism>
<reference evidence="3 4" key="1">
    <citation type="submission" date="2015-12" db="EMBL/GenBank/DDBJ databases">
        <title>The genome of Folsomia candida.</title>
        <authorList>
            <person name="Faddeeva A."/>
            <person name="Derks M.F."/>
            <person name="Anvar Y."/>
            <person name="Smit S."/>
            <person name="Van Straalen N."/>
            <person name="Roelofs D."/>
        </authorList>
    </citation>
    <scope>NUCLEOTIDE SEQUENCE [LARGE SCALE GENOMIC DNA]</scope>
    <source>
        <strain evidence="3 4">VU population</strain>
        <tissue evidence="3">Whole body</tissue>
    </source>
</reference>
<protein>
    <submittedName>
        <fullName evidence="3">Uncharacterized protein</fullName>
    </submittedName>
</protein>
<evidence type="ECO:0000256" key="2">
    <source>
        <dbReference type="SAM" id="MobiDB-lite"/>
    </source>
</evidence>
<name>A0A226EGM8_FOLCA</name>
<sequence length="249" mass="28637">MEVQPASIQFVSPPSTKFHSPTKRDMARSAELLRRVLHPRLLKQEKIHAMSKRPQIRCAAEADITIQQVVSSTQEVKANLIGLELQFQNLEGKVDKLELEFENGQKHHMIHQLSFSPGSRMSPSPTPVSTYFTLRRTPSRQAKLNVLKTHNFKVSSLMMSPSSPGFMMSSPIMEYTRKRNVLEMCLNRLLAKVKGEAEILQGLFEDNFKVLKFRRAENCVLNMIKLQRKLRGCQDNLCQLRDRLLHIQN</sequence>
<proteinExistence type="predicted"/>
<evidence type="ECO:0000313" key="3">
    <source>
        <dbReference type="EMBL" id="OXA56234.1"/>
    </source>
</evidence>
<feature type="compositionally biased region" description="Polar residues" evidence="2">
    <location>
        <begin position="1"/>
        <end position="19"/>
    </location>
</feature>
<gene>
    <name evidence="3" type="ORF">Fcan01_09876</name>
</gene>
<keyword evidence="1" id="KW-0175">Coiled coil</keyword>
<evidence type="ECO:0000313" key="4">
    <source>
        <dbReference type="Proteomes" id="UP000198287"/>
    </source>
</evidence>
<dbReference type="Proteomes" id="UP000198287">
    <property type="component" value="Unassembled WGS sequence"/>
</dbReference>
<dbReference type="AlphaFoldDB" id="A0A226EGM8"/>
<keyword evidence="4" id="KW-1185">Reference proteome</keyword>
<feature type="region of interest" description="Disordered" evidence="2">
    <location>
        <begin position="1"/>
        <end position="24"/>
    </location>
</feature>
<dbReference type="EMBL" id="LNIX01000004">
    <property type="protein sequence ID" value="OXA56234.1"/>
    <property type="molecule type" value="Genomic_DNA"/>
</dbReference>
<comment type="caution">
    <text evidence="3">The sequence shown here is derived from an EMBL/GenBank/DDBJ whole genome shotgun (WGS) entry which is preliminary data.</text>
</comment>
<accession>A0A226EGM8</accession>
<feature type="coiled-coil region" evidence="1">
    <location>
        <begin position="80"/>
        <end position="107"/>
    </location>
</feature>
<evidence type="ECO:0000256" key="1">
    <source>
        <dbReference type="SAM" id="Coils"/>
    </source>
</evidence>